<organism evidence="6 7">
    <name type="scientific">Candidatus Nitrososphaera evergladensis SR1</name>
    <dbReference type="NCBI Taxonomy" id="1459636"/>
    <lineage>
        <taxon>Archaea</taxon>
        <taxon>Nitrososphaerota</taxon>
        <taxon>Nitrososphaeria</taxon>
        <taxon>Nitrososphaerales</taxon>
        <taxon>Nitrososphaeraceae</taxon>
        <taxon>Nitrososphaera</taxon>
    </lineage>
</organism>
<gene>
    <name evidence="6" type="ORF">NTE_01770</name>
</gene>
<dbReference type="KEGG" id="nev:NTE_01770"/>
<dbReference type="GO" id="GO:0015074">
    <property type="term" value="P:DNA integration"/>
    <property type="evidence" value="ECO:0007669"/>
    <property type="project" value="UniProtKB-KW"/>
</dbReference>
<dbReference type="InterPro" id="IPR011010">
    <property type="entry name" value="DNA_brk_join_enz"/>
</dbReference>
<keyword evidence="4" id="KW-0175">Coiled coil</keyword>
<protein>
    <submittedName>
        <fullName evidence="6">Site-specific recombinase XerD</fullName>
    </submittedName>
</protein>
<sequence length="403" mass="46868">MAKEYLGNVSARNAFSGRTYAQRIKRFEEFVAKDGIDATVAKLLKGKLDVYKVMSGFNAYMASRKVTPRSQVQTVKTVRNFLEYCDVPISKAKFKLKVFLPVIVRKQKKALSKAEVREIVMACRGDARLFTYVLFLAATGCRATEALNVRNKDLHLDDPIQPYVFIRGETTKTKQDRNVFLTTELIKALKEYLTVKYRERRTVYDRTLGKTIHNKFAPRQEDDDYVFVAYHQDRTIQPDLRSVYVHLNHAFVETLDRNGRGQKEENKRRRKITFHSLRRFVKTQISTLGYAEFSEYFIGHTSTVNMVYFAETHEKLVQIFKKCEPALTLLDVTSMEARQRDFETRLQKAEQEALDAKNSTAQMEQIIANMARLKGYKWTRDEFHQVFKGLLGEPEEEERADSS</sequence>
<evidence type="ECO:0000313" key="6">
    <source>
        <dbReference type="EMBL" id="AIF83831.1"/>
    </source>
</evidence>
<dbReference type="GO" id="GO:0006310">
    <property type="term" value="P:DNA recombination"/>
    <property type="evidence" value="ECO:0007669"/>
    <property type="project" value="UniProtKB-KW"/>
</dbReference>
<evidence type="ECO:0000256" key="3">
    <source>
        <dbReference type="ARBA" id="ARBA00023172"/>
    </source>
</evidence>
<dbReference type="PROSITE" id="PS51898">
    <property type="entry name" value="TYR_RECOMBINASE"/>
    <property type="match status" value="1"/>
</dbReference>
<dbReference type="STRING" id="1459636.NTE_01770"/>
<reference evidence="6 7" key="1">
    <citation type="journal article" date="2014" name="PLoS ONE">
        <title>Genome Sequence of Candidatus Nitrososphaera evergladensis from Group I.1b Enriched from Everglades Soil Reveals Novel Genomic Features of the Ammonia-Oxidizing Archaea.</title>
        <authorList>
            <person name="Zhalnina K.V."/>
            <person name="Dias R."/>
            <person name="Leonard M.T."/>
            <person name="Dorr de Quadros P."/>
            <person name="Camargo F.A."/>
            <person name="Drew J.C."/>
            <person name="Farmerie W.G."/>
            <person name="Daroub S.H."/>
            <person name="Triplett E.W."/>
        </authorList>
    </citation>
    <scope>NUCLEOTIDE SEQUENCE [LARGE SCALE GENOMIC DNA]</scope>
    <source>
        <strain evidence="6 7">SR1</strain>
    </source>
</reference>
<dbReference type="eggNOG" id="arCOG01245">
    <property type="taxonomic scope" value="Archaea"/>
</dbReference>
<evidence type="ECO:0000256" key="4">
    <source>
        <dbReference type="SAM" id="Coils"/>
    </source>
</evidence>
<feature type="domain" description="Tyr recombinase" evidence="5">
    <location>
        <begin position="106"/>
        <end position="321"/>
    </location>
</feature>
<dbReference type="SUPFAM" id="SSF56349">
    <property type="entry name" value="DNA breaking-rejoining enzymes"/>
    <property type="match status" value="1"/>
</dbReference>
<dbReference type="Pfam" id="PF00589">
    <property type="entry name" value="Phage_integrase"/>
    <property type="match status" value="1"/>
</dbReference>
<proteinExistence type="predicted"/>
<feature type="coiled-coil region" evidence="4">
    <location>
        <begin position="332"/>
        <end position="366"/>
    </location>
</feature>
<dbReference type="Proteomes" id="UP000028194">
    <property type="component" value="Chromosome"/>
</dbReference>
<name>A0A075MQM0_9ARCH</name>
<dbReference type="GeneID" id="41597540"/>
<dbReference type="InterPro" id="IPR013762">
    <property type="entry name" value="Integrase-like_cat_sf"/>
</dbReference>
<keyword evidence="3" id="KW-0233">DNA recombination</keyword>
<dbReference type="EMBL" id="CP007174">
    <property type="protein sequence ID" value="AIF83831.1"/>
    <property type="molecule type" value="Genomic_DNA"/>
</dbReference>
<dbReference type="AlphaFoldDB" id="A0A075MQM0"/>
<dbReference type="InterPro" id="IPR002104">
    <property type="entry name" value="Integrase_catalytic"/>
</dbReference>
<dbReference type="PANTHER" id="PTHR30349">
    <property type="entry name" value="PHAGE INTEGRASE-RELATED"/>
    <property type="match status" value="1"/>
</dbReference>
<evidence type="ECO:0000259" key="5">
    <source>
        <dbReference type="PROSITE" id="PS51898"/>
    </source>
</evidence>
<accession>A0A075MQM0</accession>
<dbReference type="InterPro" id="IPR050090">
    <property type="entry name" value="Tyrosine_recombinase_XerCD"/>
</dbReference>
<dbReference type="PANTHER" id="PTHR30349:SF41">
    <property type="entry name" value="INTEGRASE_RECOMBINASE PROTEIN MJ0367-RELATED"/>
    <property type="match status" value="1"/>
</dbReference>
<keyword evidence="7" id="KW-1185">Reference proteome</keyword>
<dbReference type="HOGENOM" id="CLU_682577_0_0_2"/>
<dbReference type="RefSeq" id="WP_148700533.1">
    <property type="nucleotide sequence ID" value="NZ_CP007174.1"/>
</dbReference>
<dbReference type="OrthoDB" id="142231at2157"/>
<evidence type="ECO:0000256" key="1">
    <source>
        <dbReference type="ARBA" id="ARBA00022908"/>
    </source>
</evidence>
<evidence type="ECO:0000313" key="7">
    <source>
        <dbReference type="Proteomes" id="UP000028194"/>
    </source>
</evidence>
<dbReference type="GO" id="GO:0003677">
    <property type="term" value="F:DNA binding"/>
    <property type="evidence" value="ECO:0007669"/>
    <property type="project" value="UniProtKB-KW"/>
</dbReference>
<evidence type="ECO:0000256" key="2">
    <source>
        <dbReference type="ARBA" id="ARBA00023125"/>
    </source>
</evidence>
<keyword evidence="2" id="KW-0238">DNA-binding</keyword>
<dbReference type="Gene3D" id="1.10.443.10">
    <property type="entry name" value="Intergrase catalytic core"/>
    <property type="match status" value="1"/>
</dbReference>
<keyword evidence="1" id="KW-0229">DNA integration</keyword>